<dbReference type="PANTHER" id="PTHR34580:SF3">
    <property type="entry name" value="PROTEIN PAFB"/>
    <property type="match status" value="1"/>
</dbReference>
<evidence type="ECO:0000313" key="3">
    <source>
        <dbReference type="EMBL" id="GGL71655.1"/>
    </source>
</evidence>
<evidence type="ECO:0000313" key="4">
    <source>
        <dbReference type="Proteomes" id="UP000613840"/>
    </source>
</evidence>
<dbReference type="SUPFAM" id="SSF46785">
    <property type="entry name" value="Winged helix' DNA-binding domain"/>
    <property type="match status" value="1"/>
</dbReference>
<dbReference type="InterPro" id="IPR026881">
    <property type="entry name" value="WYL_dom"/>
</dbReference>
<protein>
    <submittedName>
        <fullName evidence="3">Transcriptional regulator</fullName>
    </submittedName>
</protein>
<organism evidence="3 4">
    <name type="scientific">Microlunatus endophyticus</name>
    <dbReference type="NCBI Taxonomy" id="1716077"/>
    <lineage>
        <taxon>Bacteria</taxon>
        <taxon>Bacillati</taxon>
        <taxon>Actinomycetota</taxon>
        <taxon>Actinomycetes</taxon>
        <taxon>Propionibacteriales</taxon>
        <taxon>Propionibacteriaceae</taxon>
        <taxon>Microlunatus</taxon>
    </lineage>
</organism>
<dbReference type="Gene3D" id="1.10.10.10">
    <property type="entry name" value="Winged helix-like DNA-binding domain superfamily/Winged helix DNA-binding domain"/>
    <property type="match status" value="1"/>
</dbReference>
<accession>A0A917W5H9</accession>
<feature type="domain" description="Helix-turn-helix type 11" evidence="1">
    <location>
        <begin position="14"/>
        <end position="69"/>
    </location>
</feature>
<dbReference type="InterPro" id="IPR013196">
    <property type="entry name" value="HTH_11"/>
</dbReference>
<dbReference type="Proteomes" id="UP000613840">
    <property type="component" value="Unassembled WGS sequence"/>
</dbReference>
<dbReference type="AlphaFoldDB" id="A0A917W5H9"/>
<gene>
    <name evidence="3" type="ORF">GCM10011575_32460</name>
</gene>
<evidence type="ECO:0000259" key="2">
    <source>
        <dbReference type="Pfam" id="PF13280"/>
    </source>
</evidence>
<dbReference type="InterPro" id="IPR036390">
    <property type="entry name" value="WH_DNA-bd_sf"/>
</dbReference>
<dbReference type="InterPro" id="IPR036388">
    <property type="entry name" value="WH-like_DNA-bd_sf"/>
</dbReference>
<dbReference type="PANTHER" id="PTHR34580">
    <property type="match status" value="1"/>
</dbReference>
<feature type="domain" description="WYL" evidence="2">
    <location>
        <begin position="148"/>
        <end position="213"/>
    </location>
</feature>
<dbReference type="InterPro" id="IPR028349">
    <property type="entry name" value="PafC-like"/>
</dbReference>
<dbReference type="Pfam" id="PF13280">
    <property type="entry name" value="WYL"/>
    <property type="match status" value="1"/>
</dbReference>
<dbReference type="EMBL" id="BMMZ01000008">
    <property type="protein sequence ID" value="GGL71655.1"/>
    <property type="molecule type" value="Genomic_DNA"/>
</dbReference>
<dbReference type="RefSeq" id="WP_188896414.1">
    <property type="nucleotide sequence ID" value="NZ_BMMZ01000008.1"/>
</dbReference>
<comment type="caution">
    <text evidence="3">The sequence shown here is derived from an EMBL/GenBank/DDBJ whole genome shotgun (WGS) entry which is preliminary data.</text>
</comment>
<proteinExistence type="predicted"/>
<name>A0A917W5H9_9ACTN</name>
<dbReference type="PROSITE" id="PS52050">
    <property type="entry name" value="WYL"/>
    <property type="match status" value="1"/>
</dbReference>
<evidence type="ECO:0000259" key="1">
    <source>
        <dbReference type="Pfam" id="PF08279"/>
    </source>
</evidence>
<keyword evidence="4" id="KW-1185">Reference proteome</keyword>
<reference evidence="3" key="1">
    <citation type="journal article" date="2014" name="Int. J. Syst. Evol. Microbiol.">
        <title>Complete genome sequence of Corynebacterium casei LMG S-19264T (=DSM 44701T), isolated from a smear-ripened cheese.</title>
        <authorList>
            <consortium name="US DOE Joint Genome Institute (JGI-PGF)"/>
            <person name="Walter F."/>
            <person name="Albersmeier A."/>
            <person name="Kalinowski J."/>
            <person name="Ruckert C."/>
        </authorList>
    </citation>
    <scope>NUCLEOTIDE SEQUENCE</scope>
    <source>
        <strain evidence="3">CGMCC 4.7306</strain>
    </source>
</reference>
<dbReference type="Pfam" id="PF08279">
    <property type="entry name" value="HTH_11"/>
    <property type="match status" value="1"/>
</dbReference>
<dbReference type="InterPro" id="IPR051534">
    <property type="entry name" value="CBASS_pafABC_assoc_protein"/>
</dbReference>
<reference evidence="3" key="2">
    <citation type="submission" date="2020-09" db="EMBL/GenBank/DDBJ databases">
        <authorList>
            <person name="Sun Q."/>
            <person name="Zhou Y."/>
        </authorList>
    </citation>
    <scope>NUCLEOTIDE SEQUENCE</scope>
    <source>
        <strain evidence="3">CGMCC 4.7306</strain>
    </source>
</reference>
<sequence length="327" mass="36238">MTTPAKREDSPLSRALLLLELVQNNPGITADKLGQRLRVSERAARRYVAILREAGVPIESVRGPYGGYRVGRGLRLPPLMFSATEALGLVMAVLDGHHPVHDEREPIGNAVRKIIRALPEAVGAPAETVRRSISTAPDRSAVRPDLDTTATLVRACEARHRIMIDYGEPPRSWRTLVDPWAVVVRHGRWYLVCWSHDADAVRTLRVDRVLGIESRPETFTPPDDLDPVQTLEDHLHQGWDHRVEVIIDTGIDVVRHWIGGGFGHCEAIDDHHTRLVATTNEPDWYAAELTMLPVDFHIVDSPALAAAAEKIGRRLLRAVADAPQVGA</sequence>
<dbReference type="PIRSF" id="PIRSF016838">
    <property type="entry name" value="PafC"/>
    <property type="match status" value="1"/>
</dbReference>